<reference evidence="2" key="1">
    <citation type="submission" date="2016-10" db="EMBL/GenBank/DDBJ databases">
        <authorList>
            <person name="Varghese N."/>
            <person name="Submissions S."/>
        </authorList>
    </citation>
    <scope>NUCLEOTIDE SEQUENCE [LARGE SCALE GENOMIC DNA]</scope>
    <source>
        <strain evidence="2">DSM 26922</strain>
    </source>
</reference>
<organism evidence="1 2">
    <name type="scientific">Litoreibacter albidus</name>
    <dbReference type="NCBI Taxonomy" id="670155"/>
    <lineage>
        <taxon>Bacteria</taxon>
        <taxon>Pseudomonadati</taxon>
        <taxon>Pseudomonadota</taxon>
        <taxon>Alphaproteobacteria</taxon>
        <taxon>Rhodobacterales</taxon>
        <taxon>Roseobacteraceae</taxon>
        <taxon>Litoreibacter</taxon>
    </lineage>
</organism>
<dbReference type="EMBL" id="FNOI01000004">
    <property type="protein sequence ID" value="SDX12441.1"/>
    <property type="molecule type" value="Genomic_DNA"/>
</dbReference>
<evidence type="ECO:0000313" key="2">
    <source>
        <dbReference type="Proteomes" id="UP000199441"/>
    </source>
</evidence>
<dbReference type="InterPro" id="IPR006311">
    <property type="entry name" value="TAT_signal"/>
</dbReference>
<accession>A0A1H2Z530</accession>
<name>A0A1H2Z530_9RHOB</name>
<dbReference type="PROSITE" id="PS51318">
    <property type="entry name" value="TAT"/>
    <property type="match status" value="1"/>
</dbReference>
<gene>
    <name evidence="1" type="ORF">SAMN04488001_2438</name>
</gene>
<protein>
    <submittedName>
        <fullName evidence="1">Formate dehydrogenase region TAT target</fullName>
    </submittedName>
</protein>
<evidence type="ECO:0000313" key="1">
    <source>
        <dbReference type="EMBL" id="SDX12441.1"/>
    </source>
</evidence>
<dbReference type="AlphaFoldDB" id="A0A1H2Z530"/>
<dbReference type="RefSeq" id="WP_089947210.1">
    <property type="nucleotide sequence ID" value="NZ_FNOI01000004.1"/>
</dbReference>
<sequence>MTDEKQGTTRRNFLKIAGAAAPGAVAVATGSAAQAAEPAQVDLASQTMQDTEHTRAYLESTRF</sequence>
<keyword evidence="2" id="KW-1185">Reference proteome</keyword>
<dbReference type="PIRSF" id="PIRSF036704">
    <property type="entry name" value="UCP036704"/>
    <property type="match status" value="1"/>
</dbReference>
<proteinExistence type="predicted"/>
<dbReference type="InterPro" id="IPR014177">
    <property type="entry name" value="Formate_DH_TAT-contain"/>
</dbReference>
<dbReference type="STRING" id="670155.SAMN04488001_2438"/>
<dbReference type="Proteomes" id="UP000199441">
    <property type="component" value="Unassembled WGS sequence"/>
</dbReference>